<organism evidence="1 2">
    <name type="scientific">Reticulomyxa filosa</name>
    <dbReference type="NCBI Taxonomy" id="46433"/>
    <lineage>
        <taxon>Eukaryota</taxon>
        <taxon>Sar</taxon>
        <taxon>Rhizaria</taxon>
        <taxon>Retaria</taxon>
        <taxon>Foraminifera</taxon>
        <taxon>Monothalamids</taxon>
        <taxon>Reticulomyxidae</taxon>
        <taxon>Reticulomyxa</taxon>
    </lineage>
</organism>
<dbReference type="Proteomes" id="UP000023152">
    <property type="component" value="Unassembled WGS sequence"/>
</dbReference>
<proteinExistence type="predicted"/>
<evidence type="ECO:0000313" key="2">
    <source>
        <dbReference type="Proteomes" id="UP000023152"/>
    </source>
</evidence>
<feature type="non-terminal residue" evidence="1">
    <location>
        <position position="145"/>
    </location>
</feature>
<gene>
    <name evidence="1" type="ORF">RFI_39729</name>
</gene>
<protein>
    <submittedName>
        <fullName evidence="1">Uncharacterized protein</fullName>
    </submittedName>
</protein>
<name>X6L7J3_RETFI</name>
<keyword evidence="2" id="KW-1185">Reference proteome</keyword>
<comment type="caution">
    <text evidence="1">The sequence shown here is derived from an EMBL/GenBank/DDBJ whole genome shotgun (WGS) entry which is preliminary data.</text>
</comment>
<sequence length="145" mass="17189">MCKWILKQRTIYPMKQIEYAIDYVKDKLIDEDGVSKVIDNTSYETLLLEGATFLLGENQKGLKDILMNKNLLYWGASRNVKSIEPENREKQRFNEGWHPIPFLALRIFLLFEICVRLKRDGRSHPELPRNITFEQVYEKGVRELQ</sequence>
<dbReference type="AlphaFoldDB" id="X6L7J3"/>
<dbReference type="EMBL" id="ASPP01048586">
    <property type="protein sequence ID" value="ETN97797.1"/>
    <property type="molecule type" value="Genomic_DNA"/>
</dbReference>
<accession>X6L7J3</accession>
<evidence type="ECO:0000313" key="1">
    <source>
        <dbReference type="EMBL" id="ETN97797.1"/>
    </source>
</evidence>
<reference evidence="1 2" key="1">
    <citation type="journal article" date="2013" name="Curr. Biol.">
        <title>The Genome of the Foraminiferan Reticulomyxa filosa.</title>
        <authorList>
            <person name="Glockner G."/>
            <person name="Hulsmann N."/>
            <person name="Schleicher M."/>
            <person name="Noegel A.A."/>
            <person name="Eichinger L."/>
            <person name="Gallinger C."/>
            <person name="Pawlowski J."/>
            <person name="Sierra R."/>
            <person name="Euteneuer U."/>
            <person name="Pillet L."/>
            <person name="Moustafa A."/>
            <person name="Platzer M."/>
            <person name="Groth M."/>
            <person name="Szafranski K."/>
            <person name="Schliwa M."/>
        </authorList>
    </citation>
    <scope>NUCLEOTIDE SEQUENCE [LARGE SCALE GENOMIC DNA]</scope>
</reference>